<feature type="coiled-coil region" evidence="1">
    <location>
        <begin position="4"/>
        <end position="31"/>
    </location>
</feature>
<dbReference type="AlphaFoldDB" id="D5BJH0"/>
<reference evidence="2 3" key="1">
    <citation type="journal article" date="2010" name="BMC Genomics">
        <title>The complete genome of Zunongwangia profunda SM-A87 reveals its adaptation to the deep-sea environment and ecological role in sedimentary organic nitrogen degradation.</title>
        <authorList>
            <person name="Qin Q.L."/>
            <person name="Zhang X.Y."/>
            <person name="Wang X.M."/>
            <person name="Liu G.M."/>
            <person name="Chen X.L."/>
            <person name="Xie B.B."/>
            <person name="Dang H.Y."/>
            <person name="Zhou B.C."/>
            <person name="Yu J."/>
            <person name="Zhang Y.Z."/>
        </authorList>
    </citation>
    <scope>NUCLEOTIDE SEQUENCE [LARGE SCALE GENOMIC DNA]</scope>
    <source>
        <strain evidence="3">DSM 18752 / CCTCC AB 206139 / SM-A87</strain>
    </source>
</reference>
<dbReference type="EMBL" id="CP001650">
    <property type="protein sequence ID" value="ADF51636.1"/>
    <property type="molecule type" value="Genomic_DNA"/>
</dbReference>
<protein>
    <submittedName>
        <fullName evidence="2">Uncharacterized protein</fullName>
    </submittedName>
</protein>
<proteinExistence type="predicted"/>
<keyword evidence="1" id="KW-0175">Coiled coil</keyword>
<dbReference type="RefSeq" id="WP_013070788.1">
    <property type="nucleotide sequence ID" value="NC_014041.1"/>
</dbReference>
<evidence type="ECO:0000256" key="1">
    <source>
        <dbReference type="SAM" id="Coils"/>
    </source>
</evidence>
<sequence>MDTKEFLNRRISEVEKELSSLRAALSAYERSSSKSNINSEYDTDLQEVSNEKYDGTWIENILTVIKNKNRFLHNTEIANELYSSYADKDKKSVKRRISAVLSSALSKGEIDSLTNHRFSNSIKDTVWGKKEWLDEQGQIKKEYMYTSKENNKNNKTFDF</sequence>
<accession>D5BJH0</accession>
<organism evidence="2 3">
    <name type="scientific">Zunongwangia profunda (strain DSM 18752 / CCTCC AB 206139 / SM-A87)</name>
    <name type="common">Wangia profunda</name>
    <dbReference type="NCBI Taxonomy" id="655815"/>
    <lineage>
        <taxon>Bacteria</taxon>
        <taxon>Pseudomonadati</taxon>
        <taxon>Bacteroidota</taxon>
        <taxon>Flavobacteriia</taxon>
        <taxon>Flavobacteriales</taxon>
        <taxon>Flavobacteriaceae</taxon>
        <taxon>Zunongwangia</taxon>
    </lineage>
</organism>
<dbReference type="KEGG" id="zpr:ZPR_1300"/>
<keyword evidence="3" id="KW-1185">Reference proteome</keyword>
<gene>
    <name evidence="2" type="ordered locus">ZPR_1300</name>
</gene>
<evidence type="ECO:0000313" key="3">
    <source>
        <dbReference type="Proteomes" id="UP000001654"/>
    </source>
</evidence>
<name>D5BJH0_ZUNPS</name>
<dbReference type="OrthoDB" id="1495200at2"/>
<dbReference type="HOGENOM" id="CLU_1660062_0_0_10"/>
<dbReference type="Proteomes" id="UP000001654">
    <property type="component" value="Chromosome"/>
</dbReference>
<evidence type="ECO:0000313" key="2">
    <source>
        <dbReference type="EMBL" id="ADF51636.1"/>
    </source>
</evidence>